<dbReference type="EMBL" id="LGRX02001983">
    <property type="protein sequence ID" value="KAK3285052.1"/>
    <property type="molecule type" value="Genomic_DNA"/>
</dbReference>
<protein>
    <recommendedName>
        <fullName evidence="3">Reverse transcriptase domain-containing protein</fullName>
    </recommendedName>
</protein>
<dbReference type="PANTHER" id="PTHR33050">
    <property type="entry name" value="REVERSE TRANSCRIPTASE DOMAIN-CONTAINING PROTEIN"/>
    <property type="match status" value="1"/>
</dbReference>
<evidence type="ECO:0000313" key="1">
    <source>
        <dbReference type="EMBL" id="KAK3285052.1"/>
    </source>
</evidence>
<dbReference type="InterPro" id="IPR043502">
    <property type="entry name" value="DNA/RNA_pol_sf"/>
</dbReference>
<evidence type="ECO:0008006" key="3">
    <source>
        <dbReference type="Google" id="ProtNLM"/>
    </source>
</evidence>
<organism evidence="1 2">
    <name type="scientific">Cymbomonas tetramitiformis</name>
    <dbReference type="NCBI Taxonomy" id="36881"/>
    <lineage>
        <taxon>Eukaryota</taxon>
        <taxon>Viridiplantae</taxon>
        <taxon>Chlorophyta</taxon>
        <taxon>Pyramimonadophyceae</taxon>
        <taxon>Pyramimonadales</taxon>
        <taxon>Pyramimonadaceae</taxon>
        <taxon>Cymbomonas</taxon>
    </lineage>
</organism>
<gene>
    <name evidence="1" type="ORF">CYMTET_7327</name>
</gene>
<comment type="caution">
    <text evidence="1">The sequence shown here is derived from an EMBL/GenBank/DDBJ whole genome shotgun (WGS) entry which is preliminary data.</text>
</comment>
<dbReference type="InterPro" id="IPR052055">
    <property type="entry name" value="Hepadnavirus_pol/RT"/>
</dbReference>
<dbReference type="PANTHER" id="PTHR33050:SF7">
    <property type="entry name" value="RIBONUCLEASE H"/>
    <property type="match status" value="1"/>
</dbReference>
<name>A0AAE0GVG1_9CHLO</name>
<reference evidence="1 2" key="1">
    <citation type="journal article" date="2015" name="Genome Biol. Evol.">
        <title>Comparative Genomics of a Bacterivorous Green Alga Reveals Evolutionary Causalities and Consequences of Phago-Mixotrophic Mode of Nutrition.</title>
        <authorList>
            <person name="Burns J.A."/>
            <person name="Paasch A."/>
            <person name="Narechania A."/>
            <person name="Kim E."/>
        </authorList>
    </citation>
    <scope>NUCLEOTIDE SEQUENCE [LARGE SCALE GENOMIC DNA]</scope>
    <source>
        <strain evidence="1 2">PLY_AMNH</strain>
    </source>
</reference>
<dbReference type="SUPFAM" id="SSF56672">
    <property type="entry name" value="DNA/RNA polymerases"/>
    <property type="match status" value="1"/>
</dbReference>
<proteinExistence type="predicted"/>
<evidence type="ECO:0000313" key="2">
    <source>
        <dbReference type="Proteomes" id="UP001190700"/>
    </source>
</evidence>
<dbReference type="Gene3D" id="3.30.70.270">
    <property type="match status" value="1"/>
</dbReference>
<dbReference type="AlphaFoldDB" id="A0AAE0GVG1"/>
<dbReference type="InterPro" id="IPR043128">
    <property type="entry name" value="Rev_trsase/Diguanyl_cyclase"/>
</dbReference>
<keyword evidence="2" id="KW-1185">Reference proteome</keyword>
<accession>A0AAE0GVG1</accession>
<dbReference type="Gene3D" id="2.30.30.140">
    <property type="match status" value="1"/>
</dbReference>
<sequence>MQFDIQEELFQCSAVPFGWNDAPRVFCKFVCAMVGAVRSPAGRAGENASRHSKMRVLPYMDDFVVLVDSFKDGLQQRDRVQCVLHRLGLQRNEKKGHMVRPGVVVPTTGDEQVERPQDLETTDESKGAHRLIQDGVGRLWSLLDSHDIELQARYIHSEANVWADGLSRCEDLDDWRLNRDWFEWADKQWGPYTVDRFASEISAQLPRYYAAWRDPRCEGVDSLTYDWRGENNWVNPPWALLDELAHKLRLEVFWVDDDKFYPEVVKGFNEDGTVHVVYDDGDEKSLNLSEEKFNIKRSADVAEQNDEAAEVVSEKTWIAEATTWRTSAAVTRRSSSCVYSVDDGEMSWLSHSLLTSRFECSDGRCWTRH</sequence>
<dbReference type="Proteomes" id="UP001190700">
    <property type="component" value="Unassembled WGS sequence"/>
</dbReference>